<keyword evidence="3" id="KW-1185">Reference proteome</keyword>
<protein>
    <submittedName>
        <fullName evidence="2">Uncharacterized protein</fullName>
    </submittedName>
</protein>
<evidence type="ECO:0000256" key="1">
    <source>
        <dbReference type="SAM" id="MobiDB-lite"/>
    </source>
</evidence>
<sequence length="125" mass="14247">MNETVKANTGENKVLLVCFGKVEETTENWFGLVQRAPGTEVMERNTPKGTLDLKPSLETEQFGDQQGTSDDLGPRQNCHPRLPLFFLASLSYRLLSLPPKCPLFRDFSWGSFVFVNLQVRTWPRE</sequence>
<feature type="region of interest" description="Disordered" evidence="1">
    <location>
        <begin position="42"/>
        <end position="75"/>
    </location>
</feature>
<dbReference type="AlphaFoldDB" id="A0A9D3XK83"/>
<comment type="caution">
    <text evidence="2">The sequence shown here is derived from an EMBL/GenBank/DDBJ whole genome shotgun (WGS) entry which is preliminary data.</text>
</comment>
<dbReference type="Proteomes" id="UP000827986">
    <property type="component" value="Unassembled WGS sequence"/>
</dbReference>
<reference evidence="2" key="1">
    <citation type="submission" date="2021-09" db="EMBL/GenBank/DDBJ databases">
        <title>The genome of Mauremys mutica provides insights into the evolution of semi-aquatic lifestyle.</title>
        <authorList>
            <person name="Gong S."/>
            <person name="Gao Y."/>
        </authorList>
    </citation>
    <scope>NUCLEOTIDE SEQUENCE</scope>
    <source>
        <strain evidence="2">MM-2020</strain>
        <tissue evidence="2">Muscle</tissue>
    </source>
</reference>
<proteinExistence type="predicted"/>
<name>A0A9D3XK83_9SAUR</name>
<gene>
    <name evidence="2" type="ORF">KIL84_004501</name>
</gene>
<organism evidence="2 3">
    <name type="scientific">Mauremys mutica</name>
    <name type="common">yellowpond turtle</name>
    <dbReference type="NCBI Taxonomy" id="74926"/>
    <lineage>
        <taxon>Eukaryota</taxon>
        <taxon>Metazoa</taxon>
        <taxon>Chordata</taxon>
        <taxon>Craniata</taxon>
        <taxon>Vertebrata</taxon>
        <taxon>Euteleostomi</taxon>
        <taxon>Archelosauria</taxon>
        <taxon>Testudinata</taxon>
        <taxon>Testudines</taxon>
        <taxon>Cryptodira</taxon>
        <taxon>Durocryptodira</taxon>
        <taxon>Testudinoidea</taxon>
        <taxon>Geoemydidae</taxon>
        <taxon>Geoemydinae</taxon>
        <taxon>Mauremys</taxon>
    </lineage>
</organism>
<evidence type="ECO:0000313" key="2">
    <source>
        <dbReference type="EMBL" id="KAH1183009.1"/>
    </source>
</evidence>
<evidence type="ECO:0000313" key="3">
    <source>
        <dbReference type="Proteomes" id="UP000827986"/>
    </source>
</evidence>
<dbReference type="EMBL" id="JAHDVG010000466">
    <property type="protein sequence ID" value="KAH1183009.1"/>
    <property type="molecule type" value="Genomic_DNA"/>
</dbReference>
<accession>A0A9D3XK83</accession>
<feature type="compositionally biased region" description="Polar residues" evidence="1">
    <location>
        <begin position="58"/>
        <end position="69"/>
    </location>
</feature>